<keyword evidence="1" id="KW-0472">Membrane</keyword>
<feature type="transmembrane region" description="Helical" evidence="1">
    <location>
        <begin position="18"/>
        <end position="38"/>
    </location>
</feature>
<dbReference type="KEGG" id="emi:Emin_1314"/>
<keyword evidence="4" id="KW-1185">Reference proteome</keyword>
<organism evidence="3 4">
    <name type="scientific">Elusimicrobium minutum (strain Pei191)</name>
    <dbReference type="NCBI Taxonomy" id="445932"/>
    <lineage>
        <taxon>Bacteria</taxon>
        <taxon>Pseudomonadati</taxon>
        <taxon>Elusimicrobiota</taxon>
        <taxon>Elusimicrobia</taxon>
        <taxon>Elusimicrobiales</taxon>
        <taxon>Elusimicrobiaceae</taxon>
        <taxon>Elusimicrobium</taxon>
    </lineage>
</organism>
<gene>
    <name evidence="3" type="ordered locus">Emin_1314</name>
</gene>
<dbReference type="STRING" id="445932.Emin_1314"/>
<accession>B2KEB8</accession>
<protein>
    <submittedName>
        <fullName evidence="3">SAF domain protein</fullName>
    </submittedName>
</protein>
<dbReference type="CDD" id="cd11614">
    <property type="entry name" value="SAF_CpaB_FlgA_like"/>
    <property type="match status" value="1"/>
</dbReference>
<reference evidence="3 4" key="1">
    <citation type="journal article" date="2009" name="Appl. Environ. Microbiol.">
        <title>Genomic analysis of 'Elusimicrobium minutum,' the first cultivated representative of the phylum 'Elusimicrobia' (formerly termite group 1).</title>
        <authorList>
            <person name="Herlemann D.P.R."/>
            <person name="Geissinger O."/>
            <person name="Ikeda-Ohtsubo W."/>
            <person name="Kunin V."/>
            <person name="Sun H."/>
            <person name="Lapidus A."/>
            <person name="Hugenholtz P."/>
            <person name="Brune A."/>
        </authorList>
    </citation>
    <scope>NUCLEOTIDE SEQUENCE [LARGE SCALE GENOMIC DNA]</scope>
    <source>
        <strain evidence="3 4">Pei191</strain>
    </source>
</reference>
<dbReference type="Pfam" id="PF08666">
    <property type="entry name" value="SAF"/>
    <property type="match status" value="1"/>
</dbReference>
<dbReference type="RefSeq" id="WP_012415479.1">
    <property type="nucleotide sequence ID" value="NC_010644.1"/>
</dbReference>
<proteinExistence type="predicted"/>
<feature type="domain" description="SAF" evidence="2">
    <location>
        <begin position="49"/>
        <end position="111"/>
    </location>
</feature>
<dbReference type="EMBL" id="CP001055">
    <property type="protein sequence ID" value="ACC98864.1"/>
    <property type="molecule type" value="Genomic_DNA"/>
</dbReference>
<evidence type="ECO:0000313" key="3">
    <source>
        <dbReference type="EMBL" id="ACC98864.1"/>
    </source>
</evidence>
<keyword evidence="1" id="KW-0812">Transmembrane</keyword>
<keyword evidence="1" id="KW-1133">Transmembrane helix</keyword>
<dbReference type="SMART" id="SM00858">
    <property type="entry name" value="SAF"/>
    <property type="match status" value="1"/>
</dbReference>
<evidence type="ECO:0000313" key="4">
    <source>
        <dbReference type="Proteomes" id="UP000001029"/>
    </source>
</evidence>
<evidence type="ECO:0000256" key="1">
    <source>
        <dbReference type="SAM" id="Phobius"/>
    </source>
</evidence>
<dbReference type="HOGENOM" id="CLU_1324680_0_0_0"/>
<dbReference type="AlphaFoldDB" id="B2KEB8"/>
<name>B2KEB8_ELUMP</name>
<dbReference type="InterPro" id="IPR013974">
    <property type="entry name" value="SAF"/>
</dbReference>
<dbReference type="Proteomes" id="UP000001029">
    <property type="component" value="Chromosome"/>
</dbReference>
<sequence>MPTTNITENIKQPMSPKVFAFLVMSVILIMFAVLFIFAHKKRMHETKHVNIFVAAEDINKGTVITQRLLSPVKMIAHEPGAFLVGDIQLLLGSYALVDIVQGSQMTKHIITAEPVITAPDIGYRLYSLVLPYQAVPRDHTKTDINIYRGETLINSFKNIRIVSMKSVPEETAFVLEVDPQTAQELFFVENSKALHVEICCERPSKQS</sequence>
<evidence type="ECO:0000259" key="2">
    <source>
        <dbReference type="SMART" id="SM00858"/>
    </source>
</evidence>